<dbReference type="Proteomes" id="UP000229366">
    <property type="component" value="Unassembled WGS sequence"/>
</dbReference>
<dbReference type="CDD" id="cd03801">
    <property type="entry name" value="GT4_PimA-like"/>
    <property type="match status" value="1"/>
</dbReference>
<comment type="caution">
    <text evidence="3">The sequence shown here is derived from an EMBL/GenBank/DDBJ whole genome shotgun (WGS) entry which is preliminary data.</text>
</comment>
<accession>A0A2M8VJI6</accession>
<dbReference type="GO" id="GO:0009103">
    <property type="term" value="P:lipopolysaccharide biosynthetic process"/>
    <property type="evidence" value="ECO:0007669"/>
    <property type="project" value="TreeGrafter"/>
</dbReference>
<evidence type="ECO:0000256" key="1">
    <source>
        <dbReference type="ARBA" id="ARBA00022679"/>
    </source>
</evidence>
<sequence>MLAAIKASLKSGVDISPLNFWDKKSDFNIVHIWGYDLQHYNSIKWAKLSGKKVVLTGLFPYITLKSRARNFASSFIGPGVLRNKMLEWVDAITVVNDEQQRYVNSVLGYPMERIYVAPNIVDDKFFLAESPVAKSYVLSVGNVCLRKNQLQLVKACKKLNVPLVLVGNVLPGDERYGIEIENELQAYSNATWLKGIESASSELIDIYRGAKIFALPSHTETQPISVLEAMAGQIPVLIADQPYARQKFFKHAFLVDANSQSSIERGLKKIFENSKLGIASFELIEECKETSVGKTYRNIYKCVMEHTI</sequence>
<gene>
    <name evidence="3" type="ORF">B0G85_1765</name>
</gene>
<dbReference type="OrthoDB" id="484631at2"/>
<evidence type="ECO:0000313" key="3">
    <source>
        <dbReference type="EMBL" id="PJI77162.1"/>
    </source>
</evidence>
<dbReference type="Gene3D" id="3.40.50.2000">
    <property type="entry name" value="Glycogen Phosphorylase B"/>
    <property type="match status" value="2"/>
</dbReference>
<dbReference type="PANTHER" id="PTHR46401:SF2">
    <property type="entry name" value="GLYCOSYLTRANSFERASE WBBK-RELATED"/>
    <property type="match status" value="1"/>
</dbReference>
<dbReference type="Pfam" id="PF00534">
    <property type="entry name" value="Glycos_transf_1"/>
    <property type="match status" value="1"/>
</dbReference>
<name>A0A2M8VJI6_9BURK</name>
<dbReference type="RefSeq" id="WP_157799305.1">
    <property type="nucleotide sequence ID" value="NZ_CBCSBW010000005.1"/>
</dbReference>
<dbReference type="PANTHER" id="PTHR46401">
    <property type="entry name" value="GLYCOSYLTRANSFERASE WBBK-RELATED"/>
    <property type="match status" value="1"/>
</dbReference>
<dbReference type="InterPro" id="IPR001296">
    <property type="entry name" value="Glyco_trans_1"/>
</dbReference>
<dbReference type="SUPFAM" id="SSF53756">
    <property type="entry name" value="UDP-Glycosyltransferase/glycogen phosphorylase"/>
    <property type="match status" value="1"/>
</dbReference>
<dbReference type="EMBL" id="PGTX01000004">
    <property type="protein sequence ID" value="PJI77162.1"/>
    <property type="molecule type" value="Genomic_DNA"/>
</dbReference>
<feature type="domain" description="Glycosyl transferase family 1" evidence="2">
    <location>
        <begin position="131"/>
        <end position="276"/>
    </location>
</feature>
<reference evidence="3 4" key="1">
    <citation type="submission" date="2017-11" db="EMBL/GenBank/DDBJ databases">
        <title>Genomic Encyclopedia of Type Strains, Phase III (KMG-III): the genomes of soil and plant-associated and newly described type strains.</title>
        <authorList>
            <person name="Whitman W."/>
        </authorList>
    </citation>
    <scope>NUCLEOTIDE SEQUENCE [LARGE SCALE GENOMIC DNA]</scope>
    <source>
        <strain evidence="3 4">UB-Domo-W1</strain>
    </source>
</reference>
<organism evidence="3 4">
    <name type="scientific">Polynucleobacter brandtiae</name>
    <dbReference type="NCBI Taxonomy" id="1938816"/>
    <lineage>
        <taxon>Bacteria</taxon>
        <taxon>Pseudomonadati</taxon>
        <taxon>Pseudomonadota</taxon>
        <taxon>Betaproteobacteria</taxon>
        <taxon>Burkholderiales</taxon>
        <taxon>Burkholderiaceae</taxon>
        <taxon>Polynucleobacter</taxon>
    </lineage>
</organism>
<proteinExistence type="predicted"/>
<dbReference type="GO" id="GO:0016757">
    <property type="term" value="F:glycosyltransferase activity"/>
    <property type="evidence" value="ECO:0007669"/>
    <property type="project" value="InterPro"/>
</dbReference>
<keyword evidence="1 3" id="KW-0808">Transferase</keyword>
<keyword evidence="4" id="KW-1185">Reference proteome</keyword>
<evidence type="ECO:0000259" key="2">
    <source>
        <dbReference type="Pfam" id="PF00534"/>
    </source>
</evidence>
<dbReference type="AlphaFoldDB" id="A0A2M8VJI6"/>
<evidence type="ECO:0000313" key="4">
    <source>
        <dbReference type="Proteomes" id="UP000229366"/>
    </source>
</evidence>
<protein>
    <submittedName>
        <fullName evidence="3">Glycosyl transferase family 4</fullName>
    </submittedName>
</protein>